<gene>
    <name evidence="9" type="ORF">CWE15_06295</name>
</gene>
<dbReference type="SMART" id="SM00858">
    <property type="entry name" value="SAF"/>
    <property type="match status" value="1"/>
</dbReference>
<feature type="chain" id="PRO_5018811525" description="Flagella basal body P-ring formation protein FlgA" evidence="7">
    <location>
        <begin position="21"/>
        <end position="228"/>
    </location>
</feature>
<dbReference type="GO" id="GO:0042597">
    <property type="term" value="C:periplasmic space"/>
    <property type="evidence" value="ECO:0007669"/>
    <property type="project" value="UniProtKB-SubCell"/>
</dbReference>
<dbReference type="PANTHER" id="PTHR36307">
    <property type="entry name" value="FLAGELLA BASAL BODY P-RING FORMATION PROTEIN FLGA"/>
    <property type="match status" value="1"/>
</dbReference>
<dbReference type="PANTHER" id="PTHR36307:SF1">
    <property type="entry name" value="FLAGELLA BASAL BODY P-RING FORMATION PROTEIN FLGA"/>
    <property type="match status" value="1"/>
</dbReference>
<organism evidence="9 10">
    <name type="scientific">Aliidiomarina taiwanensis</name>
    <dbReference type="NCBI Taxonomy" id="946228"/>
    <lineage>
        <taxon>Bacteria</taxon>
        <taxon>Pseudomonadati</taxon>
        <taxon>Pseudomonadota</taxon>
        <taxon>Gammaproteobacteria</taxon>
        <taxon>Alteromonadales</taxon>
        <taxon>Idiomarinaceae</taxon>
        <taxon>Aliidiomarina</taxon>
    </lineage>
</organism>
<dbReference type="OrthoDB" id="5729023at2"/>
<accession>A0A432X812</accession>
<dbReference type="Gene3D" id="3.90.1210.10">
    <property type="entry name" value="Antifreeze-like/N-acetylneuraminic acid synthase C-terminal domain"/>
    <property type="match status" value="1"/>
</dbReference>
<evidence type="ECO:0000256" key="7">
    <source>
        <dbReference type="RuleBase" id="RU362063"/>
    </source>
</evidence>
<evidence type="ECO:0000313" key="10">
    <source>
        <dbReference type="Proteomes" id="UP000286976"/>
    </source>
</evidence>
<feature type="domain" description="SAF" evidence="8">
    <location>
        <begin position="106"/>
        <end position="168"/>
    </location>
</feature>
<comment type="subcellular location">
    <subcellularLocation>
        <location evidence="1 7">Periplasm</location>
    </subcellularLocation>
</comment>
<evidence type="ECO:0000256" key="6">
    <source>
        <dbReference type="ARBA" id="ARBA00025643"/>
    </source>
</evidence>
<dbReference type="NCBIfam" id="TIGR03170">
    <property type="entry name" value="flgA_cterm"/>
    <property type="match status" value="1"/>
</dbReference>
<evidence type="ECO:0000256" key="2">
    <source>
        <dbReference type="ARBA" id="ARBA00010474"/>
    </source>
</evidence>
<dbReference type="AlphaFoldDB" id="A0A432X812"/>
<evidence type="ECO:0000256" key="5">
    <source>
        <dbReference type="ARBA" id="ARBA00022764"/>
    </source>
</evidence>
<keyword evidence="9" id="KW-0966">Cell projection</keyword>
<name>A0A432X812_9GAMM</name>
<dbReference type="InterPro" id="IPR041231">
    <property type="entry name" value="FlgA_N"/>
</dbReference>
<evidence type="ECO:0000256" key="4">
    <source>
        <dbReference type="ARBA" id="ARBA00022729"/>
    </source>
</evidence>
<keyword evidence="7" id="KW-1005">Bacterial flagellum biogenesis</keyword>
<dbReference type="InterPro" id="IPR017585">
    <property type="entry name" value="SAF_FlgA"/>
</dbReference>
<protein>
    <recommendedName>
        <fullName evidence="3 7">Flagella basal body P-ring formation protein FlgA</fullName>
    </recommendedName>
</protein>
<comment type="function">
    <text evidence="6 7">Involved in the assembly process of the P-ring formation. It may associate with FlgF on the rod constituting a structure essential for the P-ring assembly or may act as a modulator protein for the P-ring assembly.</text>
</comment>
<reference evidence="9 10" key="1">
    <citation type="journal article" date="2011" name="Front. Microbiol.">
        <title>Genomic signatures of strain selection and enhancement in Bacillus atrophaeus var. globigii, a historical biowarfare simulant.</title>
        <authorList>
            <person name="Gibbons H.S."/>
            <person name="Broomall S.M."/>
            <person name="McNew L.A."/>
            <person name="Daligault H."/>
            <person name="Chapman C."/>
            <person name="Bruce D."/>
            <person name="Karavis M."/>
            <person name="Krepps M."/>
            <person name="McGregor P.A."/>
            <person name="Hong C."/>
            <person name="Park K.H."/>
            <person name="Akmal A."/>
            <person name="Feldman A."/>
            <person name="Lin J.S."/>
            <person name="Chang W.E."/>
            <person name="Higgs B.W."/>
            <person name="Demirev P."/>
            <person name="Lindquist J."/>
            <person name="Liem A."/>
            <person name="Fochler E."/>
            <person name="Read T.D."/>
            <person name="Tapia R."/>
            <person name="Johnson S."/>
            <person name="Bishop-Lilly K.A."/>
            <person name="Detter C."/>
            <person name="Han C."/>
            <person name="Sozhamannan S."/>
            <person name="Rosenzweig C.N."/>
            <person name="Skowronski E.W."/>
        </authorList>
    </citation>
    <scope>NUCLEOTIDE SEQUENCE [LARGE SCALE GENOMIC DNA]</scope>
    <source>
        <strain evidence="9 10">AIT1</strain>
    </source>
</reference>
<evidence type="ECO:0000256" key="3">
    <source>
        <dbReference type="ARBA" id="ARBA00014754"/>
    </source>
</evidence>
<dbReference type="Pfam" id="PF13144">
    <property type="entry name" value="ChapFlgA"/>
    <property type="match status" value="1"/>
</dbReference>
<keyword evidence="4 7" id="KW-0732">Signal</keyword>
<dbReference type="CDD" id="cd11614">
    <property type="entry name" value="SAF_CpaB_FlgA_like"/>
    <property type="match status" value="1"/>
</dbReference>
<keyword evidence="10" id="KW-1185">Reference proteome</keyword>
<dbReference type="Gene3D" id="2.30.30.760">
    <property type="match status" value="1"/>
</dbReference>
<comment type="similarity">
    <text evidence="2 7">Belongs to the FlgA family.</text>
</comment>
<dbReference type="GO" id="GO:0044780">
    <property type="term" value="P:bacterial-type flagellum assembly"/>
    <property type="evidence" value="ECO:0007669"/>
    <property type="project" value="InterPro"/>
</dbReference>
<keyword evidence="9" id="KW-0969">Cilium</keyword>
<evidence type="ECO:0000259" key="8">
    <source>
        <dbReference type="SMART" id="SM00858"/>
    </source>
</evidence>
<proteinExistence type="inferred from homology"/>
<dbReference type="InterPro" id="IPR013974">
    <property type="entry name" value="SAF"/>
</dbReference>
<keyword evidence="9" id="KW-0282">Flagellum</keyword>
<keyword evidence="5 7" id="KW-0574">Periplasm</keyword>
<dbReference type="EMBL" id="PIPQ01000002">
    <property type="protein sequence ID" value="RUO43009.1"/>
    <property type="molecule type" value="Genomic_DNA"/>
</dbReference>
<feature type="signal peptide" evidence="7">
    <location>
        <begin position="1"/>
        <end position="20"/>
    </location>
</feature>
<sequence length="228" mass="24717">MHYFRTLCAALVLFASPIDAANYTHSQLSEQAETFLANQLGHLDGDIQLTASSLDARMPARQCQQPLQFSLAGSQTPDRQATVQIECSDAEAPWRLFVPVRIQRMQNVVVAAHNLPAGHVISASDLSVNKVDVQQVRDSVFSQPDALIGARIKRRVGALQAIQARHTCFVCRGENITIITKVGNLHIQATGIARSDGLLGERIVVTNARSNKDVQGVISAIGEVTVSQ</sequence>
<dbReference type="Proteomes" id="UP000286976">
    <property type="component" value="Unassembled WGS sequence"/>
</dbReference>
<dbReference type="RefSeq" id="WP_126757225.1">
    <property type="nucleotide sequence ID" value="NZ_PIPQ01000002.1"/>
</dbReference>
<dbReference type="InterPro" id="IPR039246">
    <property type="entry name" value="Flagellar_FlgA"/>
</dbReference>
<dbReference type="Pfam" id="PF17656">
    <property type="entry name" value="ChapFlgA_N"/>
    <property type="match status" value="1"/>
</dbReference>
<comment type="caution">
    <text evidence="9">The sequence shown here is derived from an EMBL/GenBank/DDBJ whole genome shotgun (WGS) entry which is preliminary data.</text>
</comment>
<evidence type="ECO:0000313" key="9">
    <source>
        <dbReference type="EMBL" id="RUO43009.1"/>
    </source>
</evidence>
<evidence type="ECO:0000256" key="1">
    <source>
        <dbReference type="ARBA" id="ARBA00004418"/>
    </source>
</evidence>